<evidence type="ECO:0000256" key="3">
    <source>
        <dbReference type="ARBA" id="ARBA00022692"/>
    </source>
</evidence>
<protein>
    <recommendedName>
        <fullName evidence="8">Integral membrane bound transporter domain-containing protein</fullName>
    </recommendedName>
</protein>
<evidence type="ECO:0000313" key="10">
    <source>
        <dbReference type="Proteomes" id="UP001346149"/>
    </source>
</evidence>
<sequence>MQSLQDHARVVRRSRLEASLRTAVACSMVGTLALYSPGSVRHLLAYPAFSYLTTVLIMTDATVGGAFRGFWHVVYATVQVMLFSVLSLWLVRPARFTPAVAAALTSLASFLVAVPESTHLMSKRIAFGQIVIVYAGAEVHGAATSIVMHPMHVALSSVLGACAAVLALLLPYPRLSCSEIRKITRLYVENATGRLNFYMDAFYSGNEEAATQLVSMAAFSSRAGAKLLQDMKKYEEGMIWERPDIQLLRQNYKRLAERFQEMELPIRGMELALNSCSSFPTPTVDEELRSMLTQQKLVMARILEQAKCLAPFDATTAPETVDDSNKKPLLAASRTVILRSIEDLSALFFLFCILILQGDLPMMPIQTLSANNDKKPKFSVKEAMKNLKPSSKCLVFASKCSISLGLALLLGLMYNRENGHWSGLTIAISFVMERQPAFTFANARAQGTAMGSVYGILCLFIFERFMDLRLLALLPWIVFASFLRRSRMYGEAGGMSAIIGALLILGRKNYGVPTVFAVARIVEATIGLICFIVVEILFDPARAGTLAEVELSRSLGRAGECIKGMSPYYNEKDLLGSASMEFRQRLSQLKARISGYERYTREAEVEPNFWFCPFPASCHLKLLESLLRTVDLLHFLAFQVDTLKQQCWIVDSPWKDVPELLKEDTELFTGRIGSTIECLGKVTSIKTLSEIDKELQRKTKLHDIEMGKLAKTTPSTSSSCIGKEELEKILNSLLQSLREAMEQINARECKEEAKSQMALSLGSFGFCINKLAEETRALQDLVKELITRHNPSCHVNLFEISSKVDAL</sequence>
<feature type="transmembrane region" description="Helical" evidence="7">
    <location>
        <begin position="488"/>
        <end position="505"/>
    </location>
</feature>
<evidence type="ECO:0000256" key="7">
    <source>
        <dbReference type="SAM" id="Phobius"/>
    </source>
</evidence>
<organism evidence="9 10">
    <name type="scientific">Trapa natans</name>
    <name type="common">Water chestnut</name>
    <dbReference type="NCBI Taxonomy" id="22666"/>
    <lineage>
        <taxon>Eukaryota</taxon>
        <taxon>Viridiplantae</taxon>
        <taxon>Streptophyta</taxon>
        <taxon>Embryophyta</taxon>
        <taxon>Tracheophyta</taxon>
        <taxon>Spermatophyta</taxon>
        <taxon>Magnoliopsida</taxon>
        <taxon>eudicotyledons</taxon>
        <taxon>Gunneridae</taxon>
        <taxon>Pentapetalae</taxon>
        <taxon>rosids</taxon>
        <taxon>malvids</taxon>
        <taxon>Myrtales</taxon>
        <taxon>Lythraceae</taxon>
        <taxon>Trapa</taxon>
    </lineage>
</organism>
<feature type="transmembrane region" description="Helical" evidence="7">
    <location>
        <begin position="126"/>
        <end position="147"/>
    </location>
</feature>
<accession>A0AAN7M4I8</accession>
<evidence type="ECO:0000313" key="9">
    <source>
        <dbReference type="EMBL" id="KAK4798609.1"/>
    </source>
</evidence>
<dbReference type="InterPro" id="IPR049453">
    <property type="entry name" value="Memb_transporter_dom"/>
</dbReference>
<feature type="transmembrane region" description="Helical" evidence="7">
    <location>
        <begin position="517"/>
        <end position="538"/>
    </location>
</feature>
<keyword evidence="2" id="KW-1003">Cell membrane</keyword>
<feature type="coiled-coil region" evidence="6">
    <location>
        <begin position="723"/>
        <end position="788"/>
    </location>
</feature>
<feature type="transmembrane region" description="Helical" evidence="7">
    <location>
        <begin position="394"/>
        <end position="414"/>
    </location>
</feature>
<evidence type="ECO:0000256" key="2">
    <source>
        <dbReference type="ARBA" id="ARBA00022475"/>
    </source>
</evidence>
<dbReference type="Proteomes" id="UP001346149">
    <property type="component" value="Unassembled WGS sequence"/>
</dbReference>
<comment type="subcellular location">
    <subcellularLocation>
        <location evidence="1">Cell membrane</location>
        <topology evidence="1">Multi-pass membrane protein</topology>
    </subcellularLocation>
</comment>
<dbReference type="EMBL" id="JAXQNO010000005">
    <property type="protein sequence ID" value="KAK4798609.1"/>
    <property type="molecule type" value="Genomic_DNA"/>
</dbReference>
<reference evidence="9 10" key="1">
    <citation type="journal article" date="2023" name="Hortic Res">
        <title>Pangenome of water caltrop reveals structural variations and asymmetric subgenome divergence after allopolyploidization.</title>
        <authorList>
            <person name="Zhang X."/>
            <person name="Chen Y."/>
            <person name="Wang L."/>
            <person name="Yuan Y."/>
            <person name="Fang M."/>
            <person name="Shi L."/>
            <person name="Lu R."/>
            <person name="Comes H.P."/>
            <person name="Ma Y."/>
            <person name="Chen Y."/>
            <person name="Huang G."/>
            <person name="Zhou Y."/>
            <person name="Zheng Z."/>
            <person name="Qiu Y."/>
        </authorList>
    </citation>
    <scope>NUCLEOTIDE SEQUENCE [LARGE SCALE GENOMIC DNA]</scope>
    <source>
        <strain evidence="9">F231</strain>
    </source>
</reference>
<dbReference type="PANTHER" id="PTHR30509:SF34">
    <property type="entry name" value="F3L24.34 PROTEIN"/>
    <property type="match status" value="1"/>
</dbReference>
<feature type="transmembrane region" description="Helical" evidence="7">
    <location>
        <begin position="153"/>
        <end position="172"/>
    </location>
</feature>
<dbReference type="AlphaFoldDB" id="A0AAN7M4I8"/>
<keyword evidence="5 7" id="KW-0472">Membrane</keyword>
<dbReference type="PANTHER" id="PTHR30509">
    <property type="entry name" value="P-HYDROXYBENZOIC ACID EFFLUX PUMP SUBUNIT-RELATED"/>
    <property type="match status" value="1"/>
</dbReference>
<gene>
    <name evidence="9" type="ORF">SAY86_030935</name>
</gene>
<dbReference type="GO" id="GO:0005886">
    <property type="term" value="C:plasma membrane"/>
    <property type="evidence" value="ECO:0007669"/>
    <property type="project" value="UniProtKB-SubCell"/>
</dbReference>
<keyword evidence="4 7" id="KW-1133">Transmembrane helix</keyword>
<keyword evidence="6" id="KW-0175">Coiled coil</keyword>
<keyword evidence="3 7" id="KW-0812">Transmembrane</keyword>
<proteinExistence type="predicted"/>
<feature type="transmembrane region" description="Helical" evidence="7">
    <location>
        <begin position="70"/>
        <end position="90"/>
    </location>
</feature>
<comment type="caution">
    <text evidence="9">The sequence shown here is derived from an EMBL/GenBank/DDBJ whole genome shotgun (WGS) entry which is preliminary data.</text>
</comment>
<evidence type="ECO:0000256" key="4">
    <source>
        <dbReference type="ARBA" id="ARBA00022989"/>
    </source>
</evidence>
<evidence type="ECO:0000259" key="8">
    <source>
        <dbReference type="Pfam" id="PF13515"/>
    </source>
</evidence>
<evidence type="ECO:0000256" key="5">
    <source>
        <dbReference type="ARBA" id="ARBA00023136"/>
    </source>
</evidence>
<name>A0AAN7M4I8_TRANT</name>
<feature type="domain" description="Integral membrane bound transporter" evidence="8">
    <location>
        <begin position="406"/>
        <end position="534"/>
    </location>
</feature>
<keyword evidence="10" id="KW-1185">Reference proteome</keyword>
<evidence type="ECO:0000256" key="6">
    <source>
        <dbReference type="SAM" id="Coils"/>
    </source>
</evidence>
<feature type="transmembrane region" description="Helical" evidence="7">
    <location>
        <begin position="96"/>
        <end position="114"/>
    </location>
</feature>
<evidence type="ECO:0000256" key="1">
    <source>
        <dbReference type="ARBA" id="ARBA00004651"/>
    </source>
</evidence>
<dbReference type="Pfam" id="PF13515">
    <property type="entry name" value="FUSC_2"/>
    <property type="match status" value="1"/>
</dbReference>